<keyword evidence="3" id="KW-1185">Reference proteome</keyword>
<reference evidence="2 3" key="1">
    <citation type="journal article" date="2016" name="Proc. Natl. Acad. Sci. U.S.A.">
        <title>Comparative genomics of biotechnologically important yeasts.</title>
        <authorList>
            <person name="Riley R."/>
            <person name="Haridas S."/>
            <person name="Wolfe K.H."/>
            <person name="Lopes M.R."/>
            <person name="Hittinger C.T."/>
            <person name="Goeker M."/>
            <person name="Salamov A.A."/>
            <person name="Wisecaver J.H."/>
            <person name="Long T.M."/>
            <person name="Calvey C.H."/>
            <person name="Aerts A.L."/>
            <person name="Barry K.W."/>
            <person name="Choi C."/>
            <person name="Clum A."/>
            <person name="Coughlan A.Y."/>
            <person name="Deshpande S."/>
            <person name="Douglass A.P."/>
            <person name="Hanson S.J."/>
            <person name="Klenk H.-P."/>
            <person name="LaButti K.M."/>
            <person name="Lapidus A."/>
            <person name="Lindquist E.A."/>
            <person name="Lipzen A.M."/>
            <person name="Meier-Kolthoff J.P."/>
            <person name="Ohm R.A."/>
            <person name="Otillar R.P."/>
            <person name="Pangilinan J.L."/>
            <person name="Peng Y."/>
            <person name="Rokas A."/>
            <person name="Rosa C.A."/>
            <person name="Scheuner C."/>
            <person name="Sibirny A.A."/>
            <person name="Slot J.C."/>
            <person name="Stielow J.B."/>
            <person name="Sun H."/>
            <person name="Kurtzman C.P."/>
            <person name="Blackwell M."/>
            <person name="Grigoriev I.V."/>
            <person name="Jeffries T.W."/>
        </authorList>
    </citation>
    <scope>NUCLEOTIDE SEQUENCE [LARGE SCALE GENOMIC DNA]</scope>
    <source>
        <strain evidence="3">ATCC 58044 / CBS 1984 / NCYC 433 / NRRL Y-366-8</strain>
    </source>
</reference>
<accession>A0A1E3P4V4</accession>
<protein>
    <submittedName>
        <fullName evidence="2">Uncharacterized protein</fullName>
    </submittedName>
</protein>
<dbReference type="AlphaFoldDB" id="A0A1E3P4V4"/>
<organism evidence="2 3">
    <name type="scientific">Wickerhamomyces anomalus (strain ATCC 58044 / CBS 1984 / NCYC 433 / NRRL Y-366-8)</name>
    <name type="common">Yeast</name>
    <name type="synonym">Hansenula anomala</name>
    <dbReference type="NCBI Taxonomy" id="683960"/>
    <lineage>
        <taxon>Eukaryota</taxon>
        <taxon>Fungi</taxon>
        <taxon>Dikarya</taxon>
        <taxon>Ascomycota</taxon>
        <taxon>Saccharomycotina</taxon>
        <taxon>Saccharomycetes</taxon>
        <taxon>Phaffomycetales</taxon>
        <taxon>Wickerhamomycetaceae</taxon>
        <taxon>Wickerhamomyces</taxon>
    </lineage>
</organism>
<name>A0A1E3P4V4_WICAA</name>
<dbReference type="GeneID" id="30202939"/>
<feature type="region of interest" description="Disordered" evidence="1">
    <location>
        <begin position="45"/>
        <end position="64"/>
    </location>
</feature>
<evidence type="ECO:0000313" key="2">
    <source>
        <dbReference type="EMBL" id="ODQ60496.1"/>
    </source>
</evidence>
<sequence length="64" mass="7130">MTLVEHPAFHSSYFRDDLTGFIKNDWRITQKGTDTSILFLKQSIPNLSNNEGGGGDDDVSIEAE</sequence>
<dbReference type="RefSeq" id="XP_019039703.1">
    <property type="nucleotide sequence ID" value="XM_019185693.1"/>
</dbReference>
<evidence type="ECO:0000313" key="3">
    <source>
        <dbReference type="Proteomes" id="UP000094112"/>
    </source>
</evidence>
<feature type="compositionally biased region" description="Acidic residues" evidence="1">
    <location>
        <begin position="54"/>
        <end position="64"/>
    </location>
</feature>
<gene>
    <name evidence="2" type="ORF">WICANDRAFT_84340</name>
</gene>
<dbReference type="Proteomes" id="UP000094112">
    <property type="component" value="Unassembled WGS sequence"/>
</dbReference>
<dbReference type="EMBL" id="KV454210">
    <property type="protein sequence ID" value="ODQ60496.1"/>
    <property type="molecule type" value="Genomic_DNA"/>
</dbReference>
<evidence type="ECO:0000256" key="1">
    <source>
        <dbReference type="SAM" id="MobiDB-lite"/>
    </source>
</evidence>
<proteinExistence type="predicted"/>